<sequence length="569" mass="64416">MGKGTRVRDHVLKMMDYLNEAEIQGAQIDDNSKIDMVLESLPETFKEFKVNYNMNKRNMTLTELINELYYAEDIYRAEKSLGNINIAKKGSSSRLKPKGKYSTTEAEYVDAFEAAKEVVWLRKFLQDLDVVPTRGDVEVTQIASQQTLADPFTKAIPGKPFNLHLESMSMLQKELSKEVKLKSSKPLELIHTNVCGPFKPNSLDESRAKLNEKSEKFIFIGYDNNSKRYKLYNPNNGQIVISRDLLAWRNDDALVLVGQYMHVCCSTHILNLIVVLRLGELHASVAVIQNVMKYVRSSTTRLRTFKQCAEHVNCPKGIIVLDCPTRWNSTYLMLMTALKFQATFDRMAEVDKPYEAYFAEKENNVRRVGPTGLNDLESAERIVTFLKIIFGNDSLMVEQMTKTMKDMLNEFYDAYSAFSSSSTLSMYSESGLSGSYSGTSSSQRFATAANLVDVVSGEGDDTFQVACPFLGYAKKVSVQNESKRVASEVERYLKDLIEDPSNLKLNVLLWWKVNGSRYPILEKIARDVLNVPVSTVASYSAFSTGRRIIDEYRNSLTPALVKELICTKI</sequence>
<reference evidence="2" key="1">
    <citation type="journal article" date="2023" name="Hortic. Res.">
        <title>A chromosome-level phased genome enabling allele-level studies in sweet orange: a case study on citrus Huanglongbing tolerance.</title>
        <authorList>
            <person name="Wu B."/>
            <person name="Yu Q."/>
            <person name="Deng Z."/>
            <person name="Duan Y."/>
            <person name="Luo F."/>
            <person name="Gmitter F. Jr."/>
        </authorList>
    </citation>
    <scope>NUCLEOTIDE SEQUENCE [LARGE SCALE GENOMIC DNA]</scope>
    <source>
        <strain evidence="2">cv. Valencia</strain>
    </source>
</reference>
<dbReference type="Proteomes" id="UP000829398">
    <property type="component" value="Chromosome 1"/>
</dbReference>
<evidence type="ECO:0000313" key="2">
    <source>
        <dbReference type="Proteomes" id="UP000829398"/>
    </source>
</evidence>
<accession>A0ACB8NWD4</accession>
<keyword evidence="2" id="KW-1185">Reference proteome</keyword>
<gene>
    <name evidence="1" type="ORF">KPL71_001255</name>
</gene>
<organism evidence="1 2">
    <name type="scientific">Citrus sinensis</name>
    <name type="common">Sweet orange</name>
    <name type="synonym">Citrus aurantium var. sinensis</name>
    <dbReference type="NCBI Taxonomy" id="2711"/>
    <lineage>
        <taxon>Eukaryota</taxon>
        <taxon>Viridiplantae</taxon>
        <taxon>Streptophyta</taxon>
        <taxon>Embryophyta</taxon>
        <taxon>Tracheophyta</taxon>
        <taxon>Spermatophyta</taxon>
        <taxon>Magnoliopsida</taxon>
        <taxon>eudicotyledons</taxon>
        <taxon>Gunneridae</taxon>
        <taxon>Pentapetalae</taxon>
        <taxon>rosids</taxon>
        <taxon>malvids</taxon>
        <taxon>Sapindales</taxon>
        <taxon>Rutaceae</taxon>
        <taxon>Aurantioideae</taxon>
        <taxon>Citrus</taxon>
    </lineage>
</organism>
<name>A0ACB8NWD4_CITSI</name>
<evidence type="ECO:0000313" key="1">
    <source>
        <dbReference type="EMBL" id="KAH9802119.1"/>
    </source>
</evidence>
<protein>
    <submittedName>
        <fullName evidence="1">Uncharacterized protein</fullName>
    </submittedName>
</protein>
<proteinExistence type="predicted"/>
<dbReference type="EMBL" id="CM039170">
    <property type="protein sequence ID" value="KAH9802119.1"/>
    <property type="molecule type" value="Genomic_DNA"/>
</dbReference>
<comment type="caution">
    <text evidence="1">The sequence shown here is derived from an EMBL/GenBank/DDBJ whole genome shotgun (WGS) entry which is preliminary data.</text>
</comment>